<dbReference type="PROSITE" id="PS51186">
    <property type="entry name" value="GNAT"/>
    <property type="match status" value="1"/>
</dbReference>
<evidence type="ECO:0000256" key="1">
    <source>
        <dbReference type="SAM" id="MobiDB-lite"/>
    </source>
</evidence>
<proteinExistence type="predicted"/>
<keyword evidence="3" id="KW-0808">Transferase</keyword>
<dbReference type="Proteomes" id="UP000198960">
    <property type="component" value="Unassembled WGS sequence"/>
</dbReference>
<dbReference type="RefSeq" id="WP_244524715.1">
    <property type="nucleotide sequence ID" value="NZ_FOEE01000010.1"/>
</dbReference>
<dbReference type="STRING" id="673521.SAMN05660991_03232"/>
<evidence type="ECO:0000259" key="2">
    <source>
        <dbReference type="PROSITE" id="PS51186"/>
    </source>
</evidence>
<feature type="region of interest" description="Disordered" evidence="1">
    <location>
        <begin position="1"/>
        <end position="21"/>
    </location>
</feature>
<gene>
    <name evidence="3" type="ORF">SAMN05660991_03232</name>
</gene>
<evidence type="ECO:0000313" key="3">
    <source>
        <dbReference type="EMBL" id="SEP09624.1"/>
    </source>
</evidence>
<dbReference type="CDD" id="cd04301">
    <property type="entry name" value="NAT_SF"/>
    <property type="match status" value="1"/>
</dbReference>
<reference evidence="4" key="1">
    <citation type="submission" date="2016-10" db="EMBL/GenBank/DDBJ databases">
        <authorList>
            <person name="Varghese N."/>
            <person name="Submissions S."/>
        </authorList>
    </citation>
    <scope>NUCLEOTIDE SEQUENCE [LARGE SCALE GENOMIC DNA]</scope>
    <source>
        <strain evidence="4">DSM 45413</strain>
    </source>
</reference>
<dbReference type="PANTHER" id="PTHR43072:SF36">
    <property type="entry name" value="RIBOSOMAL-PROTEIN-ALANINE ACETYLTRANSFERASE"/>
    <property type="match status" value="1"/>
</dbReference>
<accession>A0A1H8V315</accession>
<dbReference type="SUPFAM" id="SSF55729">
    <property type="entry name" value="Acyl-CoA N-acyltransferases (Nat)"/>
    <property type="match status" value="1"/>
</dbReference>
<dbReference type="Gene3D" id="3.40.630.30">
    <property type="match status" value="1"/>
</dbReference>
<dbReference type="PIRSF" id="PIRSF037663">
    <property type="entry name" value="Acetyltransf_GNAT_prd"/>
    <property type="match status" value="1"/>
</dbReference>
<name>A0A1H8V315_9ACTN</name>
<dbReference type="Pfam" id="PF00583">
    <property type="entry name" value="Acetyltransf_1"/>
    <property type="match status" value="1"/>
</dbReference>
<feature type="domain" description="N-acetyltransferase" evidence="2">
    <location>
        <begin position="14"/>
        <end position="178"/>
    </location>
</feature>
<dbReference type="EMBL" id="FOEE01000010">
    <property type="protein sequence ID" value="SEP09624.1"/>
    <property type="molecule type" value="Genomic_DNA"/>
</dbReference>
<dbReference type="InterPro" id="IPR017255">
    <property type="entry name" value="AcTrfase_GNAT_prd"/>
</dbReference>
<dbReference type="PANTHER" id="PTHR43072">
    <property type="entry name" value="N-ACETYLTRANSFERASE"/>
    <property type="match status" value="1"/>
</dbReference>
<dbReference type="GO" id="GO:0016747">
    <property type="term" value="F:acyltransferase activity, transferring groups other than amino-acyl groups"/>
    <property type="evidence" value="ECO:0007669"/>
    <property type="project" value="InterPro"/>
</dbReference>
<dbReference type="InterPro" id="IPR000182">
    <property type="entry name" value="GNAT_dom"/>
</dbReference>
<evidence type="ECO:0000313" key="4">
    <source>
        <dbReference type="Proteomes" id="UP000198960"/>
    </source>
</evidence>
<protein>
    <submittedName>
        <fullName evidence="3">Acetyltransferase (GNAT) family protein</fullName>
    </submittedName>
</protein>
<sequence length="178" mass="19397">MTTTTDLPAVPAGLTARRPTEADHARVQATLGDWWGHLGGEFGDLQRALLLPRLFFQHMTDTSALVEDADGRVVAFLVGFLSPARPGTAYIHFVGIDPAARGGGLGRRLYEWFFALAADRDAREVRCITGPANRASVAFHTRMGFALEPGDREVDDIPVHSDYDGPGLDRVSFVRPLP</sequence>
<organism evidence="3 4">
    <name type="scientific">Trujillonella endophytica</name>
    <dbReference type="NCBI Taxonomy" id="673521"/>
    <lineage>
        <taxon>Bacteria</taxon>
        <taxon>Bacillati</taxon>
        <taxon>Actinomycetota</taxon>
        <taxon>Actinomycetes</taxon>
        <taxon>Geodermatophilales</taxon>
        <taxon>Geodermatophilaceae</taxon>
        <taxon>Trujillonella</taxon>
    </lineage>
</organism>
<dbReference type="InterPro" id="IPR016181">
    <property type="entry name" value="Acyl_CoA_acyltransferase"/>
</dbReference>
<dbReference type="AlphaFoldDB" id="A0A1H8V315"/>
<keyword evidence="4" id="KW-1185">Reference proteome</keyword>